<dbReference type="InterPro" id="IPR050739">
    <property type="entry name" value="MFP"/>
</dbReference>
<evidence type="ECO:0000313" key="8">
    <source>
        <dbReference type="Proteomes" id="UP001409291"/>
    </source>
</evidence>
<dbReference type="Proteomes" id="UP001409291">
    <property type="component" value="Unassembled WGS sequence"/>
</dbReference>
<comment type="caution">
    <text evidence="7">The sequence shown here is derived from an EMBL/GenBank/DDBJ whole genome shotgun (WGS) entry which is preliminary data.</text>
</comment>
<evidence type="ECO:0000256" key="3">
    <source>
        <dbReference type="ARBA" id="ARBA00022989"/>
    </source>
</evidence>
<name>A0ABV0BQX5_9SPHI</name>
<reference evidence="7 8" key="1">
    <citation type="submission" date="2024-04" db="EMBL/GenBank/DDBJ databases">
        <title>WGS of bacteria from Torrens River.</title>
        <authorList>
            <person name="Wyrsch E.R."/>
            <person name="Drigo B."/>
        </authorList>
    </citation>
    <scope>NUCLEOTIDE SEQUENCE [LARGE SCALE GENOMIC DNA]</scope>
    <source>
        <strain evidence="7 8">TWI391</strain>
    </source>
</reference>
<dbReference type="PRINTS" id="PR01490">
    <property type="entry name" value="RTXTOXIND"/>
</dbReference>
<dbReference type="RefSeq" id="WP_132771940.1">
    <property type="nucleotide sequence ID" value="NZ_JAOQNK010000001.1"/>
</dbReference>
<evidence type="ECO:0000256" key="5">
    <source>
        <dbReference type="SAM" id="Coils"/>
    </source>
</evidence>
<gene>
    <name evidence="7" type="ORF">ABE541_00690</name>
</gene>
<keyword evidence="2 6" id="KW-0812">Transmembrane</keyword>
<feature type="transmembrane region" description="Helical" evidence="6">
    <location>
        <begin position="29"/>
        <end position="51"/>
    </location>
</feature>
<dbReference type="PANTHER" id="PTHR30386:SF26">
    <property type="entry name" value="TRANSPORT PROTEIN COMB"/>
    <property type="match status" value="1"/>
</dbReference>
<feature type="coiled-coil region" evidence="5">
    <location>
        <begin position="217"/>
        <end position="246"/>
    </location>
</feature>
<keyword evidence="4 6" id="KW-0472">Membrane</keyword>
<protein>
    <submittedName>
        <fullName evidence="7">HlyD family efflux transporter periplasmic adaptor subunit</fullName>
    </submittedName>
</protein>
<sequence>MATKDNILDNINLRSEQVQEVLETPPNWLIRWGSLVMLGIILLFFLLACIIKYPEFISSTIIISSQNPPEKIEVRIDSRIEKLIAKDQKTVKKGDLLMVLESSADDQDIYQLKKILDSLSTKQLSKFPLQLVSSFRLGEVQEDYNAFAKALEEEILFTNLQPYAAEEVTALKGITDYKERVANLRQQHILESSKLQLTEKNYKRSESLHREGVIAALELENEKVKLLEAQRNFKNTEISIAQLEETILNFKKIKSGADVNIVKEKTSYSSASILLLEKLKKALRQWEKTYLVYASIDGTLSYLQFLGEKQFVKAGSTLLSILPNNRQITIGQMHIGAQNQGKIKINQKVLIKLDNYKYQEYGIVQGKIKSIALVQDKDSKYYIEVALPNGLQTSYHKTIVFDKELSGTADIVTEELTLAERILSQLRSLLRYQDN</sequence>
<comment type="subcellular location">
    <subcellularLocation>
        <location evidence="1">Membrane</location>
        <topology evidence="1">Single-pass membrane protein</topology>
    </subcellularLocation>
</comment>
<dbReference type="PANTHER" id="PTHR30386">
    <property type="entry name" value="MEMBRANE FUSION SUBUNIT OF EMRAB-TOLC MULTIDRUG EFFLUX PUMP"/>
    <property type="match status" value="1"/>
</dbReference>
<accession>A0ABV0BQX5</accession>
<keyword evidence="5" id="KW-0175">Coiled coil</keyword>
<dbReference type="EMBL" id="JBDJNQ010000001">
    <property type="protein sequence ID" value="MEN5375772.1"/>
    <property type="molecule type" value="Genomic_DNA"/>
</dbReference>
<evidence type="ECO:0000313" key="7">
    <source>
        <dbReference type="EMBL" id="MEN5375772.1"/>
    </source>
</evidence>
<evidence type="ECO:0000256" key="6">
    <source>
        <dbReference type="SAM" id="Phobius"/>
    </source>
</evidence>
<keyword evidence="3 6" id="KW-1133">Transmembrane helix</keyword>
<keyword evidence="8" id="KW-1185">Reference proteome</keyword>
<evidence type="ECO:0000256" key="4">
    <source>
        <dbReference type="ARBA" id="ARBA00023136"/>
    </source>
</evidence>
<proteinExistence type="predicted"/>
<evidence type="ECO:0000256" key="1">
    <source>
        <dbReference type="ARBA" id="ARBA00004167"/>
    </source>
</evidence>
<organism evidence="7 8">
    <name type="scientific">Sphingobacterium kitahiroshimense</name>
    <dbReference type="NCBI Taxonomy" id="470446"/>
    <lineage>
        <taxon>Bacteria</taxon>
        <taxon>Pseudomonadati</taxon>
        <taxon>Bacteroidota</taxon>
        <taxon>Sphingobacteriia</taxon>
        <taxon>Sphingobacteriales</taxon>
        <taxon>Sphingobacteriaceae</taxon>
        <taxon>Sphingobacterium</taxon>
    </lineage>
</organism>
<evidence type="ECO:0000256" key="2">
    <source>
        <dbReference type="ARBA" id="ARBA00022692"/>
    </source>
</evidence>